<evidence type="ECO:0000313" key="2">
    <source>
        <dbReference type="EMBL" id="CAH1774974.1"/>
    </source>
</evidence>
<organism evidence="2 3">
    <name type="scientific">Owenia fusiformis</name>
    <name type="common">Polychaete worm</name>
    <dbReference type="NCBI Taxonomy" id="6347"/>
    <lineage>
        <taxon>Eukaryota</taxon>
        <taxon>Metazoa</taxon>
        <taxon>Spiralia</taxon>
        <taxon>Lophotrochozoa</taxon>
        <taxon>Annelida</taxon>
        <taxon>Polychaeta</taxon>
        <taxon>Sedentaria</taxon>
        <taxon>Canalipalpata</taxon>
        <taxon>Sabellida</taxon>
        <taxon>Oweniida</taxon>
        <taxon>Oweniidae</taxon>
        <taxon>Owenia</taxon>
    </lineage>
</organism>
<dbReference type="EMBL" id="CAIIXF020000001">
    <property type="protein sequence ID" value="CAH1774974.1"/>
    <property type="molecule type" value="Genomic_DNA"/>
</dbReference>
<sequence>MANSMDENYANADLKKKETHQIDTSKNTITIKAENVYISGNKHNISSSSCISIHCGDSESNSEFVLESSDISDDKNDDTINFCQPQFKEPLSRSTFYVPTPNEDIVQLRLDGIPKTKRTDIAKSDPLPKKSACEHVPSARPASSPSGLITKVKSVVHGKSGYKQMDK</sequence>
<dbReference type="Proteomes" id="UP000749559">
    <property type="component" value="Unassembled WGS sequence"/>
</dbReference>
<reference evidence="2" key="1">
    <citation type="submission" date="2022-03" db="EMBL/GenBank/DDBJ databases">
        <authorList>
            <person name="Martin C."/>
        </authorList>
    </citation>
    <scope>NUCLEOTIDE SEQUENCE</scope>
</reference>
<accession>A0A8S4N110</accession>
<dbReference type="AlphaFoldDB" id="A0A8S4N110"/>
<protein>
    <submittedName>
        <fullName evidence="2">Uncharacterized protein</fullName>
    </submittedName>
</protein>
<keyword evidence="3" id="KW-1185">Reference proteome</keyword>
<feature type="region of interest" description="Disordered" evidence="1">
    <location>
        <begin position="116"/>
        <end position="167"/>
    </location>
</feature>
<proteinExistence type="predicted"/>
<gene>
    <name evidence="2" type="ORF">OFUS_LOCUS2336</name>
</gene>
<name>A0A8S4N110_OWEFU</name>
<evidence type="ECO:0000256" key="1">
    <source>
        <dbReference type="SAM" id="MobiDB-lite"/>
    </source>
</evidence>
<evidence type="ECO:0000313" key="3">
    <source>
        <dbReference type="Proteomes" id="UP000749559"/>
    </source>
</evidence>
<feature type="compositionally biased region" description="Basic and acidic residues" evidence="1">
    <location>
        <begin position="116"/>
        <end position="133"/>
    </location>
</feature>
<comment type="caution">
    <text evidence="2">The sequence shown here is derived from an EMBL/GenBank/DDBJ whole genome shotgun (WGS) entry which is preliminary data.</text>
</comment>